<evidence type="ECO:0000256" key="1">
    <source>
        <dbReference type="ARBA" id="ARBA00022485"/>
    </source>
</evidence>
<protein>
    <recommendedName>
        <fullName evidence="9">Lipoyl synthase</fullName>
        <ecNumber evidence="9">2.8.1.8</ecNumber>
    </recommendedName>
    <alternativeName>
        <fullName evidence="9">Lip-syn</fullName>
        <shortName evidence="9">LS</shortName>
    </alternativeName>
    <alternativeName>
        <fullName evidence="9">Lipoate synthase</fullName>
    </alternativeName>
    <alternativeName>
        <fullName evidence="9">Lipoic acid synthase</fullName>
    </alternativeName>
    <alternativeName>
        <fullName evidence="9">Sulfur insertion protein LipA</fullName>
    </alternativeName>
</protein>
<evidence type="ECO:0000256" key="3">
    <source>
        <dbReference type="ARBA" id="ARBA00022679"/>
    </source>
</evidence>
<dbReference type="STRING" id="868595.Desca_0774"/>
<feature type="binding site" evidence="9">
    <location>
        <position position="282"/>
    </location>
    <ligand>
        <name>[4Fe-4S] cluster</name>
        <dbReference type="ChEBI" id="CHEBI:49883"/>
        <label>1</label>
    </ligand>
</feature>
<comment type="similarity">
    <text evidence="9">Belongs to the radical SAM superfamily. Lipoyl synthase family.</text>
</comment>
<dbReference type="EC" id="2.8.1.8" evidence="9"/>
<keyword evidence="5 9" id="KW-0479">Metal-binding</keyword>
<dbReference type="InterPro" id="IPR003698">
    <property type="entry name" value="Lipoyl_synth"/>
</dbReference>
<comment type="function">
    <text evidence="9">Catalyzes the radical-mediated insertion of two sulfur atoms into the C-6 and C-8 positions of the octanoyl moiety bound to the lipoyl domains of lipoate-dependent enzymes, thereby converting the octanoylated domains into lipoylated derivatives.</text>
</comment>
<keyword evidence="7 9" id="KW-0411">Iron-sulfur</keyword>
<accession>F6B904</accession>
<dbReference type="NCBIfam" id="TIGR00510">
    <property type="entry name" value="lipA"/>
    <property type="match status" value="1"/>
</dbReference>
<feature type="binding site" evidence="9">
    <location>
        <position position="48"/>
    </location>
    <ligand>
        <name>[4Fe-4S] cluster</name>
        <dbReference type="ChEBI" id="CHEBI:49883"/>
        <label>1</label>
    </ligand>
</feature>
<dbReference type="CDD" id="cd01335">
    <property type="entry name" value="Radical_SAM"/>
    <property type="match status" value="1"/>
</dbReference>
<dbReference type="SFLD" id="SFLDS00029">
    <property type="entry name" value="Radical_SAM"/>
    <property type="match status" value="1"/>
</dbReference>
<dbReference type="Gene3D" id="3.20.20.70">
    <property type="entry name" value="Aldolase class I"/>
    <property type="match status" value="1"/>
</dbReference>
<dbReference type="FunFam" id="3.20.20.70:FF:000040">
    <property type="entry name" value="Lipoyl synthase"/>
    <property type="match status" value="1"/>
</dbReference>
<dbReference type="NCBIfam" id="NF004019">
    <property type="entry name" value="PRK05481.1"/>
    <property type="match status" value="1"/>
</dbReference>
<dbReference type="KEGG" id="dca:Desca_0774"/>
<dbReference type="PROSITE" id="PS51918">
    <property type="entry name" value="RADICAL_SAM"/>
    <property type="match status" value="1"/>
</dbReference>
<proteinExistence type="inferred from homology"/>
<evidence type="ECO:0000256" key="5">
    <source>
        <dbReference type="ARBA" id="ARBA00022723"/>
    </source>
</evidence>
<feature type="binding site" evidence="9">
    <location>
        <position position="73"/>
    </location>
    <ligand>
        <name>[4Fe-4S] cluster</name>
        <dbReference type="ChEBI" id="CHEBI:49883"/>
        <label>2</label>
        <note>4Fe-4S-S-AdoMet</note>
    </ligand>
</feature>
<keyword evidence="1 9" id="KW-0004">4Fe-4S</keyword>
<evidence type="ECO:0000256" key="4">
    <source>
        <dbReference type="ARBA" id="ARBA00022691"/>
    </source>
</evidence>
<dbReference type="AlphaFoldDB" id="F6B904"/>
<sequence>MDPFSGKHSDAMKPPWLTVMAPPAEVLERMYRLLREGKLNTVCDWANCPNLGECYRRQTATFMILGNICTRNCSFCAVPKGKPEKVEAKEPVRVAEAVADLGLKHVVITSVTRDDLPDGGAGHFAATVREIKYLNPDTSIEVLIPDFKGDRVALRTVVEAAPDVIGHNLETVPRLYRRARAMARYDRSLQVLETCKKLNKNIFTKSGIMLGLGEQEWEVRQTLQDLRQIGCDFLTLGQYLQPTLNHIEVVEYVPPEKFNYYREMAMEMGFVRVVSSPLARSSYHAEEMLVDL</sequence>
<dbReference type="PANTHER" id="PTHR10949:SF0">
    <property type="entry name" value="LIPOYL SYNTHASE, MITOCHONDRIAL"/>
    <property type="match status" value="1"/>
</dbReference>
<dbReference type="NCBIfam" id="NF009544">
    <property type="entry name" value="PRK12928.1"/>
    <property type="match status" value="1"/>
</dbReference>
<organism evidence="11 12">
    <name type="scientific">Desulfotomaculum nigrificans (strain DSM 14880 / VKM B-2319 / CO-1-SRB)</name>
    <name type="common">Desulfotomaculum carboxydivorans</name>
    <dbReference type="NCBI Taxonomy" id="868595"/>
    <lineage>
        <taxon>Bacteria</taxon>
        <taxon>Bacillati</taxon>
        <taxon>Bacillota</taxon>
        <taxon>Clostridia</taxon>
        <taxon>Eubacteriales</taxon>
        <taxon>Desulfotomaculaceae</taxon>
        <taxon>Desulfotomaculum</taxon>
    </lineage>
</organism>
<dbReference type="Pfam" id="PF04055">
    <property type="entry name" value="Radical_SAM"/>
    <property type="match status" value="1"/>
</dbReference>
<feature type="binding site" evidence="9">
    <location>
        <position position="43"/>
    </location>
    <ligand>
        <name>[4Fe-4S] cluster</name>
        <dbReference type="ChEBI" id="CHEBI:49883"/>
        <label>1</label>
    </ligand>
</feature>
<gene>
    <name evidence="9" type="primary">lipA</name>
    <name evidence="11" type="ordered locus">Desca_0774</name>
</gene>
<evidence type="ECO:0000256" key="7">
    <source>
        <dbReference type="ARBA" id="ARBA00023014"/>
    </source>
</evidence>
<dbReference type="GO" id="GO:0046872">
    <property type="term" value="F:metal ion binding"/>
    <property type="evidence" value="ECO:0007669"/>
    <property type="project" value="UniProtKB-KW"/>
</dbReference>
<name>F6B904_DESCC</name>
<comment type="subcellular location">
    <subcellularLocation>
        <location evidence="9">Cytoplasm</location>
    </subcellularLocation>
</comment>
<evidence type="ECO:0000256" key="8">
    <source>
        <dbReference type="ARBA" id="ARBA00047326"/>
    </source>
</evidence>
<comment type="pathway">
    <text evidence="9">Protein modification; protein lipoylation via endogenous pathway; protein N(6)-(lipoyl)lysine from octanoyl-[acyl-carrier-protein]: step 2/2.</text>
</comment>
<dbReference type="HAMAP" id="MF_00206">
    <property type="entry name" value="Lipoyl_synth"/>
    <property type="match status" value="1"/>
</dbReference>
<dbReference type="SFLD" id="SFLDF00271">
    <property type="entry name" value="lipoyl_synthase"/>
    <property type="match status" value="1"/>
</dbReference>
<dbReference type="SMART" id="SM00729">
    <property type="entry name" value="Elp3"/>
    <property type="match status" value="1"/>
</dbReference>
<feature type="domain" description="Radical SAM core" evidence="10">
    <location>
        <begin position="55"/>
        <end position="271"/>
    </location>
</feature>
<dbReference type="HOGENOM" id="CLU_033144_2_1_9"/>
<dbReference type="GO" id="GO:0016992">
    <property type="term" value="F:lipoate synthase activity"/>
    <property type="evidence" value="ECO:0007669"/>
    <property type="project" value="UniProtKB-UniRule"/>
</dbReference>
<evidence type="ECO:0000259" key="10">
    <source>
        <dbReference type="PROSITE" id="PS51918"/>
    </source>
</evidence>
<evidence type="ECO:0000313" key="12">
    <source>
        <dbReference type="Proteomes" id="UP000009226"/>
    </source>
</evidence>
<evidence type="ECO:0000256" key="6">
    <source>
        <dbReference type="ARBA" id="ARBA00023004"/>
    </source>
</evidence>
<comment type="cofactor">
    <cofactor evidence="9">
        <name>[4Fe-4S] cluster</name>
        <dbReference type="ChEBI" id="CHEBI:49883"/>
    </cofactor>
    <text evidence="9">Binds 2 [4Fe-4S] clusters per subunit. One cluster is coordinated with 3 cysteines and an exchangeable S-adenosyl-L-methionine.</text>
</comment>
<dbReference type="InterPro" id="IPR058240">
    <property type="entry name" value="rSAM_sf"/>
</dbReference>
<feature type="binding site" evidence="9">
    <location>
        <position position="76"/>
    </location>
    <ligand>
        <name>[4Fe-4S] cluster</name>
        <dbReference type="ChEBI" id="CHEBI:49883"/>
        <label>2</label>
        <note>4Fe-4S-S-AdoMet</note>
    </ligand>
</feature>
<dbReference type="Proteomes" id="UP000009226">
    <property type="component" value="Chromosome"/>
</dbReference>
<keyword evidence="4 9" id="KW-0949">S-adenosyl-L-methionine</keyword>
<keyword evidence="12" id="KW-1185">Reference proteome</keyword>
<dbReference type="PANTHER" id="PTHR10949">
    <property type="entry name" value="LIPOYL SYNTHASE"/>
    <property type="match status" value="1"/>
</dbReference>
<dbReference type="InterPro" id="IPR007197">
    <property type="entry name" value="rSAM"/>
</dbReference>
<keyword evidence="6 9" id="KW-0408">Iron</keyword>
<feature type="binding site" evidence="9">
    <location>
        <position position="54"/>
    </location>
    <ligand>
        <name>[4Fe-4S] cluster</name>
        <dbReference type="ChEBI" id="CHEBI:49883"/>
        <label>1</label>
    </ligand>
</feature>
<evidence type="ECO:0000313" key="11">
    <source>
        <dbReference type="EMBL" id="AEF93655.1"/>
    </source>
</evidence>
<keyword evidence="3 9" id="KW-0808">Transferase</keyword>
<evidence type="ECO:0000256" key="2">
    <source>
        <dbReference type="ARBA" id="ARBA00022490"/>
    </source>
</evidence>
<dbReference type="SFLD" id="SFLDG01058">
    <property type="entry name" value="lipoyl_synthase_like"/>
    <property type="match status" value="1"/>
</dbReference>
<comment type="catalytic activity">
    <reaction evidence="8 9">
        <text>[[Fe-S] cluster scaffold protein carrying a second [4Fe-4S](2+) cluster] + N(6)-octanoyl-L-lysyl-[protein] + 2 oxidized [2Fe-2S]-[ferredoxin] + 2 S-adenosyl-L-methionine + 4 H(+) = [[Fe-S] cluster scaffold protein] + N(6)-[(R)-dihydrolipoyl]-L-lysyl-[protein] + 4 Fe(3+) + 2 hydrogen sulfide + 2 5'-deoxyadenosine + 2 L-methionine + 2 reduced [2Fe-2S]-[ferredoxin]</text>
        <dbReference type="Rhea" id="RHEA:16585"/>
        <dbReference type="Rhea" id="RHEA-COMP:9928"/>
        <dbReference type="Rhea" id="RHEA-COMP:10000"/>
        <dbReference type="Rhea" id="RHEA-COMP:10001"/>
        <dbReference type="Rhea" id="RHEA-COMP:10475"/>
        <dbReference type="Rhea" id="RHEA-COMP:14568"/>
        <dbReference type="Rhea" id="RHEA-COMP:14569"/>
        <dbReference type="ChEBI" id="CHEBI:15378"/>
        <dbReference type="ChEBI" id="CHEBI:17319"/>
        <dbReference type="ChEBI" id="CHEBI:29034"/>
        <dbReference type="ChEBI" id="CHEBI:29919"/>
        <dbReference type="ChEBI" id="CHEBI:33722"/>
        <dbReference type="ChEBI" id="CHEBI:33737"/>
        <dbReference type="ChEBI" id="CHEBI:33738"/>
        <dbReference type="ChEBI" id="CHEBI:57844"/>
        <dbReference type="ChEBI" id="CHEBI:59789"/>
        <dbReference type="ChEBI" id="CHEBI:78809"/>
        <dbReference type="ChEBI" id="CHEBI:83100"/>
        <dbReference type="EC" id="2.8.1.8"/>
    </reaction>
</comment>
<dbReference type="SUPFAM" id="SSF102114">
    <property type="entry name" value="Radical SAM enzymes"/>
    <property type="match status" value="1"/>
</dbReference>
<dbReference type="UniPathway" id="UPA00538">
    <property type="reaction ID" value="UER00593"/>
</dbReference>
<dbReference type="GO" id="GO:0051539">
    <property type="term" value="F:4 iron, 4 sulfur cluster binding"/>
    <property type="evidence" value="ECO:0007669"/>
    <property type="project" value="UniProtKB-UniRule"/>
</dbReference>
<dbReference type="InterPro" id="IPR013785">
    <property type="entry name" value="Aldolase_TIM"/>
</dbReference>
<evidence type="ECO:0000256" key="9">
    <source>
        <dbReference type="HAMAP-Rule" id="MF_00206"/>
    </source>
</evidence>
<dbReference type="eggNOG" id="COG0320">
    <property type="taxonomic scope" value="Bacteria"/>
</dbReference>
<feature type="binding site" evidence="9">
    <location>
        <position position="69"/>
    </location>
    <ligand>
        <name>[4Fe-4S] cluster</name>
        <dbReference type="ChEBI" id="CHEBI:49883"/>
        <label>2</label>
        <note>4Fe-4S-S-AdoMet</note>
    </ligand>
</feature>
<dbReference type="GO" id="GO:0005737">
    <property type="term" value="C:cytoplasm"/>
    <property type="evidence" value="ECO:0007669"/>
    <property type="project" value="UniProtKB-SubCell"/>
</dbReference>
<keyword evidence="2 9" id="KW-0963">Cytoplasm</keyword>
<reference evidence="11" key="1">
    <citation type="submission" date="2011-05" db="EMBL/GenBank/DDBJ databases">
        <title>Complete sequence of Desulfotomaculum carboxydivorans CO-1-SRB.</title>
        <authorList>
            <consortium name="US DOE Joint Genome Institute"/>
            <person name="Lucas S."/>
            <person name="Han J."/>
            <person name="Lapidus A."/>
            <person name="Cheng J.-F."/>
            <person name="Goodwin L."/>
            <person name="Pitluck S."/>
            <person name="Peters L."/>
            <person name="Mikhailova N."/>
            <person name="Lu M."/>
            <person name="Han C."/>
            <person name="Tapia R."/>
            <person name="Land M."/>
            <person name="Hauser L."/>
            <person name="Kyrpides N."/>
            <person name="Ivanova N."/>
            <person name="Pagani I."/>
            <person name="Stams A."/>
            <person name="Plugge C."/>
            <person name="Muyzer G."/>
            <person name="Kuever J."/>
            <person name="Parshina S."/>
            <person name="Ivanova A."/>
            <person name="Nazina T."/>
            <person name="Woyke T."/>
        </authorList>
    </citation>
    <scope>NUCLEOTIDE SEQUENCE [LARGE SCALE GENOMIC DNA]</scope>
    <source>
        <strain evidence="11">CO-1-SRB</strain>
    </source>
</reference>
<dbReference type="PIRSF" id="PIRSF005963">
    <property type="entry name" value="Lipoyl_synth"/>
    <property type="match status" value="1"/>
</dbReference>
<dbReference type="EMBL" id="CP002736">
    <property type="protein sequence ID" value="AEF93655.1"/>
    <property type="molecule type" value="Genomic_DNA"/>
</dbReference>
<dbReference type="GO" id="GO:0009249">
    <property type="term" value="P:protein lipoylation"/>
    <property type="evidence" value="ECO:0007669"/>
    <property type="project" value="UniProtKB-UniRule"/>
</dbReference>
<dbReference type="InterPro" id="IPR006638">
    <property type="entry name" value="Elp3/MiaA/NifB-like_rSAM"/>
</dbReference>